<keyword evidence="3 6" id="KW-0812">Transmembrane</keyword>
<evidence type="ECO:0000256" key="5">
    <source>
        <dbReference type="ARBA" id="ARBA00023136"/>
    </source>
</evidence>
<evidence type="ECO:0000256" key="1">
    <source>
        <dbReference type="ARBA" id="ARBA00004141"/>
    </source>
</evidence>
<sequence>MRHSFVRFIIVGLLNTAVGLSAMYLFLHLFGLTYWVATFTGNAIGACVSYALNRAFTFKSSAPVGKSMIRFLTVILICYFLSYYLGRQLSLWVFSLIPGFPSGLATDAAILFGTGIYTIANYIGQKAFVFKEPVGESV</sequence>
<feature type="transmembrane region" description="Helical" evidence="6">
    <location>
        <begin position="68"/>
        <end position="85"/>
    </location>
</feature>
<feature type="domain" description="GtrA/DPMS transmembrane" evidence="7">
    <location>
        <begin position="7"/>
        <end position="130"/>
    </location>
</feature>
<protein>
    <submittedName>
        <fullName evidence="8">GtrA family protein</fullName>
    </submittedName>
</protein>
<feature type="transmembrane region" description="Helical" evidence="6">
    <location>
        <begin position="91"/>
        <end position="120"/>
    </location>
</feature>
<organism evidence="8 9">
    <name type="scientific">Heyndrickxia acidicola</name>
    <dbReference type="NCBI Taxonomy" id="209389"/>
    <lineage>
        <taxon>Bacteria</taxon>
        <taxon>Bacillati</taxon>
        <taxon>Bacillota</taxon>
        <taxon>Bacilli</taxon>
        <taxon>Bacillales</taxon>
        <taxon>Bacillaceae</taxon>
        <taxon>Heyndrickxia</taxon>
    </lineage>
</organism>
<reference evidence="8 9" key="1">
    <citation type="submission" date="2023-03" db="EMBL/GenBank/DDBJ databases">
        <title>Bacillus Genome Sequencing.</title>
        <authorList>
            <person name="Dunlap C."/>
        </authorList>
    </citation>
    <scope>NUCLEOTIDE SEQUENCE [LARGE SCALE GENOMIC DNA]</scope>
    <source>
        <strain evidence="8 9">B-23453</strain>
    </source>
</reference>
<feature type="transmembrane region" description="Helical" evidence="6">
    <location>
        <begin position="5"/>
        <end position="26"/>
    </location>
</feature>
<evidence type="ECO:0000256" key="6">
    <source>
        <dbReference type="SAM" id="Phobius"/>
    </source>
</evidence>
<name>A0ABU6MGQ1_9BACI</name>
<keyword evidence="4 6" id="KW-1133">Transmembrane helix</keyword>
<accession>A0ABU6MGQ1</accession>
<dbReference type="InterPro" id="IPR051401">
    <property type="entry name" value="GtrA_CellWall_Glycosyl"/>
</dbReference>
<dbReference type="PANTHER" id="PTHR38459:SF1">
    <property type="entry name" value="PROPHAGE BACTOPRENOL-LINKED GLUCOSE TRANSLOCASE HOMOLOG"/>
    <property type="match status" value="1"/>
</dbReference>
<comment type="similarity">
    <text evidence="2">Belongs to the GtrA family.</text>
</comment>
<dbReference type="PANTHER" id="PTHR38459">
    <property type="entry name" value="PROPHAGE BACTOPRENOL-LINKED GLUCOSE TRANSLOCASE HOMOLOG"/>
    <property type="match status" value="1"/>
</dbReference>
<dbReference type="EMBL" id="JARMAB010000017">
    <property type="protein sequence ID" value="MED1203860.1"/>
    <property type="molecule type" value="Genomic_DNA"/>
</dbReference>
<proteinExistence type="inferred from homology"/>
<evidence type="ECO:0000259" key="7">
    <source>
        <dbReference type="Pfam" id="PF04138"/>
    </source>
</evidence>
<dbReference type="InterPro" id="IPR007267">
    <property type="entry name" value="GtrA_DPMS_TM"/>
</dbReference>
<comment type="caution">
    <text evidence="8">The sequence shown here is derived from an EMBL/GenBank/DDBJ whole genome shotgun (WGS) entry which is preliminary data.</text>
</comment>
<keyword evidence="9" id="KW-1185">Reference proteome</keyword>
<evidence type="ECO:0000256" key="4">
    <source>
        <dbReference type="ARBA" id="ARBA00022989"/>
    </source>
</evidence>
<comment type="subcellular location">
    <subcellularLocation>
        <location evidence="1">Membrane</location>
        <topology evidence="1">Multi-pass membrane protein</topology>
    </subcellularLocation>
</comment>
<evidence type="ECO:0000256" key="3">
    <source>
        <dbReference type="ARBA" id="ARBA00022692"/>
    </source>
</evidence>
<dbReference type="Proteomes" id="UP001341444">
    <property type="component" value="Unassembled WGS sequence"/>
</dbReference>
<evidence type="ECO:0000313" key="9">
    <source>
        <dbReference type="Proteomes" id="UP001341444"/>
    </source>
</evidence>
<keyword evidence="5 6" id="KW-0472">Membrane</keyword>
<gene>
    <name evidence="8" type="ORF">P4T90_12370</name>
</gene>
<dbReference type="Pfam" id="PF04138">
    <property type="entry name" value="GtrA_DPMS_TM"/>
    <property type="match status" value="1"/>
</dbReference>
<evidence type="ECO:0000313" key="8">
    <source>
        <dbReference type="EMBL" id="MED1203860.1"/>
    </source>
</evidence>
<evidence type="ECO:0000256" key="2">
    <source>
        <dbReference type="ARBA" id="ARBA00009399"/>
    </source>
</evidence>
<feature type="transmembrane region" description="Helical" evidence="6">
    <location>
        <begin position="32"/>
        <end position="56"/>
    </location>
</feature>